<evidence type="ECO:0000256" key="3">
    <source>
        <dbReference type="ARBA" id="ARBA00022630"/>
    </source>
</evidence>
<evidence type="ECO:0000256" key="2">
    <source>
        <dbReference type="ARBA" id="ARBA00013457"/>
    </source>
</evidence>
<evidence type="ECO:0000313" key="7">
    <source>
        <dbReference type="Proteomes" id="UP000595254"/>
    </source>
</evidence>
<keyword evidence="5" id="KW-0560">Oxidoreductase</keyword>
<keyword evidence="4" id="KW-0288">FMN</keyword>
<sequence>MFKTAVTELLAIEYPIIQGGLQGLGIEPLVSAVSEAGGLGLLTAGSYASTKEFYQDIEMVRKKTTKPFGVNLALGIRRPMDEFVEAVVNAEVGIVFTSGYSPVQYMEQFKQAGITVVHVVPSVKFAKKAEELGCDAVVIVGFECGGHPGLDDVSTLSLVPQVVEAVKIPVIAAGGLTDGKGLVTALALGAGAVQMGTRFVMTKECPLPEAIKTKLLRAGTSDTVIIKRSINKPNRVYNNAAAKSVLELERKGAGINELMPYIGGEAYQKMLSTGNSEIGILSIGQAIGRINSCESVQDVITSIMEESCEVLRQLNGYLDR</sequence>
<evidence type="ECO:0000256" key="4">
    <source>
        <dbReference type="ARBA" id="ARBA00022643"/>
    </source>
</evidence>
<dbReference type="KEGG" id="ppsr:I6J18_06095"/>
<dbReference type="GO" id="GO:0018580">
    <property type="term" value="F:nitronate monooxygenase activity"/>
    <property type="evidence" value="ECO:0007669"/>
    <property type="project" value="InterPro"/>
</dbReference>
<dbReference type="EMBL" id="CP068053">
    <property type="protein sequence ID" value="QQT02555.1"/>
    <property type="molecule type" value="Genomic_DNA"/>
</dbReference>
<evidence type="ECO:0000256" key="1">
    <source>
        <dbReference type="ARBA" id="ARBA00003535"/>
    </source>
</evidence>
<protein>
    <recommendedName>
        <fullName evidence="2">Probable nitronate monooxygenase</fullName>
    </recommendedName>
</protein>
<proteinExistence type="predicted"/>
<dbReference type="CDD" id="cd04730">
    <property type="entry name" value="NPD_like"/>
    <property type="match status" value="1"/>
</dbReference>
<keyword evidence="7" id="KW-1185">Reference proteome</keyword>
<dbReference type="InterPro" id="IPR004136">
    <property type="entry name" value="NMO"/>
</dbReference>
<dbReference type="PANTHER" id="PTHR32332">
    <property type="entry name" value="2-NITROPROPANE DIOXYGENASE"/>
    <property type="match status" value="1"/>
</dbReference>
<dbReference type="PANTHER" id="PTHR32332:SF20">
    <property type="entry name" value="2-NITROPROPANE DIOXYGENASE-LIKE PROTEIN"/>
    <property type="match status" value="1"/>
</dbReference>
<organism evidence="6 7">
    <name type="scientific">Peribacillus psychrosaccharolyticus</name>
    <name type="common">Bacillus psychrosaccharolyticus</name>
    <dbReference type="NCBI Taxonomy" id="1407"/>
    <lineage>
        <taxon>Bacteria</taxon>
        <taxon>Bacillati</taxon>
        <taxon>Bacillota</taxon>
        <taxon>Bacilli</taxon>
        <taxon>Bacillales</taxon>
        <taxon>Bacillaceae</taxon>
        <taxon>Peribacillus</taxon>
    </lineage>
</organism>
<comment type="function">
    <text evidence="1">Nitronate monooxygenase that uses molecular oxygen to catalyze the oxidative denitrification of alkyl nitronates. Acts on propionate 3-nitronate (P3N), the presumed physiological substrate. Probably functions in the detoxification of P3N, a metabolic poison produced by plants and fungi as a defense mechanism.</text>
</comment>
<dbReference type="SUPFAM" id="SSF51412">
    <property type="entry name" value="Inosine monophosphate dehydrogenase (IMPDH)"/>
    <property type="match status" value="1"/>
</dbReference>
<evidence type="ECO:0000256" key="5">
    <source>
        <dbReference type="ARBA" id="ARBA00023002"/>
    </source>
</evidence>
<reference evidence="6 7" key="1">
    <citation type="submission" date="2021-01" db="EMBL/GenBank/DDBJ databases">
        <title>FDA dAtabase for Regulatory Grade micrObial Sequences (FDA-ARGOS): Supporting development and validation of Infectious Disease Dx tests.</title>
        <authorList>
            <person name="Nelson B."/>
            <person name="Plummer A."/>
            <person name="Tallon L."/>
            <person name="Sadzewicz L."/>
            <person name="Zhao X."/>
            <person name="Boylan J."/>
            <person name="Ott S."/>
            <person name="Bowen H."/>
            <person name="Vavikolanu K."/>
            <person name="Mehta A."/>
            <person name="Aluvathingal J."/>
            <person name="Nadendla S."/>
            <person name="Myers T."/>
            <person name="Yan Y."/>
            <person name="Sichtig H."/>
        </authorList>
    </citation>
    <scope>NUCLEOTIDE SEQUENCE [LARGE SCALE GENOMIC DNA]</scope>
    <source>
        <strain evidence="6 7">FDAARGOS_1161</strain>
    </source>
</reference>
<dbReference type="AlphaFoldDB" id="A0A974NR49"/>
<dbReference type="Proteomes" id="UP000595254">
    <property type="component" value="Chromosome"/>
</dbReference>
<keyword evidence="6" id="KW-0503">Monooxygenase</keyword>
<gene>
    <name evidence="6" type="ORF">I6J18_06095</name>
</gene>
<dbReference type="Gene3D" id="3.20.20.70">
    <property type="entry name" value="Aldolase class I"/>
    <property type="match status" value="1"/>
</dbReference>
<keyword evidence="3" id="KW-0285">Flavoprotein</keyword>
<name>A0A974NR49_PERPY</name>
<dbReference type="Pfam" id="PF03060">
    <property type="entry name" value="NMO"/>
    <property type="match status" value="1"/>
</dbReference>
<accession>A0A974NR49</accession>
<evidence type="ECO:0000313" key="6">
    <source>
        <dbReference type="EMBL" id="QQT02555.1"/>
    </source>
</evidence>
<dbReference type="InterPro" id="IPR013785">
    <property type="entry name" value="Aldolase_TIM"/>
</dbReference>